<reference evidence="1" key="2">
    <citation type="submission" date="2013-10" db="EMBL/GenBank/DDBJ databases">
        <authorList>
            <person name="Aslett M."/>
        </authorList>
    </citation>
    <scope>NUCLEOTIDE SEQUENCE [LARGE SCALE GENOMIC DNA]</scope>
    <source>
        <strain evidence="1">Weybridge</strain>
    </source>
</reference>
<dbReference type="GeneID" id="25334843"/>
<protein>
    <submittedName>
        <fullName evidence="1">Uncharacterized protein</fullName>
    </submittedName>
</protein>
<name>U6MD32_EIMMA</name>
<organism evidence="1 2">
    <name type="scientific">Eimeria maxima</name>
    <name type="common">Coccidian parasite</name>
    <dbReference type="NCBI Taxonomy" id="5804"/>
    <lineage>
        <taxon>Eukaryota</taxon>
        <taxon>Sar</taxon>
        <taxon>Alveolata</taxon>
        <taxon>Apicomplexa</taxon>
        <taxon>Conoidasida</taxon>
        <taxon>Coccidia</taxon>
        <taxon>Eucoccidiorida</taxon>
        <taxon>Eimeriorina</taxon>
        <taxon>Eimeriidae</taxon>
        <taxon>Eimeria</taxon>
    </lineage>
</organism>
<reference evidence="1" key="1">
    <citation type="submission" date="2013-10" db="EMBL/GenBank/DDBJ databases">
        <title>Genomic analysis of the causative agents of coccidiosis in chickens.</title>
        <authorList>
            <person name="Reid A.J."/>
            <person name="Blake D."/>
            <person name="Billington K."/>
            <person name="Browne H."/>
            <person name="Dunn M."/>
            <person name="Hung S."/>
            <person name="Kawahara F."/>
            <person name="Miranda-Saavedra D."/>
            <person name="Mourier T."/>
            <person name="Nagra H."/>
            <person name="Otto T.D."/>
            <person name="Rawlings N."/>
            <person name="Sanchez A."/>
            <person name="Sanders M."/>
            <person name="Subramaniam C."/>
            <person name="Tay Y."/>
            <person name="Dear P."/>
            <person name="Doerig C."/>
            <person name="Gruber A."/>
            <person name="Parkinson J."/>
            <person name="Shirley M."/>
            <person name="Wan K.L."/>
            <person name="Berriman M."/>
            <person name="Tomley F."/>
            <person name="Pain A."/>
        </authorList>
    </citation>
    <scope>NUCLEOTIDE SEQUENCE [LARGE SCALE GENOMIC DNA]</scope>
    <source>
        <strain evidence="1">Weybridge</strain>
    </source>
</reference>
<dbReference type="EMBL" id="HG721974">
    <property type="protein sequence ID" value="CDJ60983.1"/>
    <property type="molecule type" value="Genomic_DNA"/>
</dbReference>
<evidence type="ECO:0000313" key="2">
    <source>
        <dbReference type="Proteomes" id="UP000030763"/>
    </source>
</evidence>
<dbReference type="VEuPathDB" id="ToxoDB:EMWEY_00008570"/>
<dbReference type="Proteomes" id="UP000030763">
    <property type="component" value="Unassembled WGS sequence"/>
</dbReference>
<sequence length="121" mass="13322">MALRLTYRCSQKNEKMGLTKVGVFKRALMVMGVMCNIVLDGYVGLRPSLHAFPALVGVSGELIGTEIDGSFRVVVLRRVYRRGPILRTTLGLGSPTVKSSVNVWVKKSQSSIGYRIGFCTR</sequence>
<dbReference type="AlphaFoldDB" id="U6MD32"/>
<accession>U6MD32</accession>
<gene>
    <name evidence="1" type="ORF">EMWEY_00008570</name>
</gene>
<evidence type="ECO:0000313" key="1">
    <source>
        <dbReference type="EMBL" id="CDJ60983.1"/>
    </source>
</evidence>
<proteinExistence type="predicted"/>
<dbReference type="RefSeq" id="XP_013337633.1">
    <property type="nucleotide sequence ID" value="XM_013482179.1"/>
</dbReference>
<keyword evidence="2" id="KW-1185">Reference proteome</keyword>